<feature type="transmembrane region" description="Helical" evidence="1">
    <location>
        <begin position="56"/>
        <end position="84"/>
    </location>
</feature>
<keyword evidence="1" id="KW-0472">Membrane</keyword>
<dbReference type="RefSeq" id="WP_081535537.1">
    <property type="nucleotide sequence ID" value="NZ_NBEF01000034.1"/>
</dbReference>
<protein>
    <submittedName>
        <fullName evidence="2">Uncharacterized protein</fullName>
    </submittedName>
</protein>
<gene>
    <name evidence="2" type="ORF">B6U56_09725</name>
</gene>
<keyword evidence="1" id="KW-1133">Transmembrane helix</keyword>
<keyword evidence="1" id="KW-0812">Transmembrane</keyword>
<comment type="caution">
    <text evidence="2">The sequence shown here is derived from an EMBL/GenBank/DDBJ whole genome shotgun (WGS) entry which is preliminary data.</text>
</comment>
<feature type="transmembrane region" description="Helical" evidence="1">
    <location>
        <begin position="104"/>
        <end position="126"/>
    </location>
</feature>
<accession>A0A1V9R7M8</accession>
<evidence type="ECO:0000313" key="3">
    <source>
        <dbReference type="Proteomes" id="UP000192575"/>
    </source>
</evidence>
<evidence type="ECO:0000313" key="2">
    <source>
        <dbReference type="EMBL" id="OQQ89078.1"/>
    </source>
</evidence>
<dbReference type="Proteomes" id="UP000192575">
    <property type="component" value="Unassembled WGS sequence"/>
</dbReference>
<reference evidence="2 3" key="1">
    <citation type="submission" date="2017-03" db="EMBL/GenBank/DDBJ databases">
        <title>Phylogenomics and comparative genomics of Lactobacillus salivarius, a mammalian gut commensal.</title>
        <authorList>
            <person name="Harris H.M."/>
        </authorList>
    </citation>
    <scope>NUCLEOTIDE SEQUENCE [LARGE SCALE GENOMIC DNA]</scope>
    <source>
        <strain evidence="2 3">JCM 1047</strain>
    </source>
</reference>
<organism evidence="2 3">
    <name type="scientific">Ligilactobacillus salivarius</name>
    <dbReference type="NCBI Taxonomy" id="1624"/>
    <lineage>
        <taxon>Bacteria</taxon>
        <taxon>Bacillati</taxon>
        <taxon>Bacillota</taxon>
        <taxon>Bacilli</taxon>
        <taxon>Lactobacillales</taxon>
        <taxon>Lactobacillaceae</taxon>
        <taxon>Ligilactobacillus</taxon>
    </lineage>
</organism>
<proteinExistence type="predicted"/>
<evidence type="ECO:0000256" key="1">
    <source>
        <dbReference type="SAM" id="Phobius"/>
    </source>
</evidence>
<dbReference type="AlphaFoldDB" id="A0A1V9R7M8"/>
<dbReference type="EMBL" id="NBEF01000034">
    <property type="protein sequence ID" value="OQQ89078.1"/>
    <property type="molecule type" value="Genomic_DNA"/>
</dbReference>
<sequence>MNIRGCIDLLIDGKKRREYKEHKKYAKLDALEKLSDRKLMIEKSELESTQSMVKMILTSIVVIFFISIVGFISTIGIRTVINYLRIMGSNNLSDYQLLEAKLTMYIVLGVAVIIIVSLIVILFLFIKSQKSKKELLDLYIFEENRRKKVRKDD</sequence>
<name>A0A1V9R7M8_9LACO</name>